<dbReference type="Proteomes" id="UP000316421">
    <property type="component" value="Segment"/>
</dbReference>
<reference evidence="2 3" key="1">
    <citation type="submission" date="2019-05" db="EMBL/GenBank/DDBJ databases">
        <authorList>
            <person name="Randall S.G."/>
            <person name="Ball S.L."/>
            <person name="Breitenberger C.A."/>
            <person name="Daniels C.J."/>
            <person name="Garlena R.A."/>
            <person name="Russell D.A."/>
            <person name="Pope W.H."/>
            <person name="Jacobs-Sera D."/>
            <person name="Hatfull G.F."/>
        </authorList>
    </citation>
    <scope>NUCLEOTIDE SEQUENCE [LARGE SCALE GENOMIC DNA]</scope>
</reference>
<dbReference type="KEGG" id="vg:77925009"/>
<feature type="region of interest" description="Disordered" evidence="1">
    <location>
        <begin position="1"/>
        <end position="52"/>
    </location>
</feature>
<evidence type="ECO:0000256" key="1">
    <source>
        <dbReference type="SAM" id="MobiDB-lite"/>
    </source>
</evidence>
<gene>
    <name evidence="2" type="primary">50</name>
    <name evidence="2" type="ORF">SEA_KUMOTTA_50</name>
</gene>
<proteinExistence type="predicted"/>
<dbReference type="RefSeq" id="YP_010649457.1">
    <property type="nucleotide sequence ID" value="NC_070768.1"/>
</dbReference>
<protein>
    <submittedName>
        <fullName evidence="2">Uncharacterized protein</fullName>
    </submittedName>
</protein>
<sequence length="52" mass="5853">MCNLQEHTARDTRQQQAEPIYAATARDHGIPYQPPTQGPEQGPFSCPETEQQ</sequence>
<name>A0A4Y6ENF4_9CAUD</name>
<dbReference type="GeneID" id="77925009"/>
<evidence type="ECO:0000313" key="2">
    <source>
        <dbReference type="EMBL" id="QDF19585.1"/>
    </source>
</evidence>
<organism evidence="2 3">
    <name type="scientific">Arthrobacter phage Kumotta</name>
    <dbReference type="NCBI Taxonomy" id="2588498"/>
    <lineage>
        <taxon>Viruses</taxon>
        <taxon>Duplodnaviria</taxon>
        <taxon>Heunggongvirae</taxon>
        <taxon>Uroviricota</taxon>
        <taxon>Caudoviricetes</taxon>
        <taxon>Kumottavirus</taxon>
        <taxon>Kumottavirus kumotta</taxon>
    </lineage>
</organism>
<evidence type="ECO:0000313" key="3">
    <source>
        <dbReference type="Proteomes" id="UP000316421"/>
    </source>
</evidence>
<dbReference type="EMBL" id="MK977703">
    <property type="protein sequence ID" value="QDF19585.1"/>
    <property type="molecule type" value="Genomic_DNA"/>
</dbReference>
<keyword evidence="3" id="KW-1185">Reference proteome</keyword>
<accession>A0A4Y6ENF4</accession>